<dbReference type="InterPro" id="IPR008183">
    <property type="entry name" value="Aldose_1/G6P_1-epimerase"/>
</dbReference>
<dbReference type="InterPro" id="IPR014718">
    <property type="entry name" value="GH-type_carb-bd"/>
</dbReference>
<dbReference type="Pfam" id="PF01263">
    <property type="entry name" value="Aldose_epim"/>
    <property type="match status" value="1"/>
</dbReference>
<evidence type="ECO:0000256" key="4">
    <source>
        <dbReference type="ARBA" id="ARBA00023235"/>
    </source>
</evidence>
<dbReference type="Proteomes" id="UP000799776">
    <property type="component" value="Unassembled WGS sequence"/>
</dbReference>
<dbReference type="CDD" id="cd09020">
    <property type="entry name" value="D-hex-6-P-epi_like"/>
    <property type="match status" value="1"/>
</dbReference>
<dbReference type="GO" id="GO:0030246">
    <property type="term" value="F:carbohydrate binding"/>
    <property type="evidence" value="ECO:0007669"/>
    <property type="project" value="UniProtKB-UniRule"/>
</dbReference>
<sequence>MVDRPNKPTPLPSSATAPSNIPGPSITHSTDPSPSITATLPTGESVTVLLHGATVTSWKSVAPNSSEPIENLWLSSAAKLDGSAAVRGGIPVVFPVFGPPPKEGHPTSTLPQHGFARNAQWEFLGKSSSESTAGDAKKGAGGGADDTVKLDFGLYSQKLGEDVRAKWPFDFGLVYSVTLTREGLETMMTVRNEGEKAFEFQVLLHTYLRVKDITQTHITGLLGLSYTDKVLNATQHTESNARLSITGETDRVYTRIPQSTTSIMCADKPRFDIVRDNLSDTVVWNPWTEKAKAMKDFEPNEGYKEMICVEVGAVDGWTTLEGGETWEAGQIIKSHL</sequence>
<dbReference type="AlphaFoldDB" id="A0A9P4I332"/>
<evidence type="ECO:0000313" key="10">
    <source>
        <dbReference type="Proteomes" id="UP000799776"/>
    </source>
</evidence>
<evidence type="ECO:0000256" key="2">
    <source>
        <dbReference type="ARBA" id="ARBA00005866"/>
    </source>
</evidence>
<dbReference type="Gene3D" id="2.70.98.10">
    <property type="match status" value="1"/>
</dbReference>
<name>A0A9P4I332_9PEZI</name>
<dbReference type="EMBL" id="ML978711">
    <property type="protein sequence ID" value="KAF2092123.1"/>
    <property type="molecule type" value="Genomic_DNA"/>
</dbReference>
<dbReference type="PANTHER" id="PTHR11122">
    <property type="entry name" value="APOSPORY-ASSOCIATED PROTEIN C-RELATED"/>
    <property type="match status" value="1"/>
</dbReference>
<dbReference type="PANTHER" id="PTHR11122:SF13">
    <property type="entry name" value="GLUCOSE-6-PHOSPHATE 1-EPIMERASE"/>
    <property type="match status" value="1"/>
</dbReference>
<keyword evidence="10" id="KW-1185">Reference proteome</keyword>
<dbReference type="SUPFAM" id="SSF74650">
    <property type="entry name" value="Galactose mutarotase-like"/>
    <property type="match status" value="1"/>
</dbReference>
<dbReference type="EC" id="5.1.3.15" evidence="3 5"/>
<reference evidence="9" key="1">
    <citation type="journal article" date="2020" name="Stud. Mycol.">
        <title>101 Dothideomycetes genomes: a test case for predicting lifestyles and emergence of pathogens.</title>
        <authorList>
            <person name="Haridas S."/>
            <person name="Albert R."/>
            <person name="Binder M."/>
            <person name="Bloem J."/>
            <person name="Labutti K."/>
            <person name="Salamov A."/>
            <person name="Andreopoulos B."/>
            <person name="Baker S."/>
            <person name="Barry K."/>
            <person name="Bills G."/>
            <person name="Bluhm B."/>
            <person name="Cannon C."/>
            <person name="Castanera R."/>
            <person name="Culley D."/>
            <person name="Daum C."/>
            <person name="Ezra D."/>
            <person name="Gonzalez J."/>
            <person name="Henrissat B."/>
            <person name="Kuo A."/>
            <person name="Liang C."/>
            <person name="Lipzen A."/>
            <person name="Lutzoni F."/>
            <person name="Magnuson J."/>
            <person name="Mondo S."/>
            <person name="Nolan M."/>
            <person name="Ohm R."/>
            <person name="Pangilinan J."/>
            <person name="Park H.-J."/>
            <person name="Ramirez L."/>
            <person name="Alfaro M."/>
            <person name="Sun H."/>
            <person name="Tritt A."/>
            <person name="Yoshinaga Y."/>
            <person name="Zwiers L.-H."/>
            <person name="Turgeon B."/>
            <person name="Goodwin S."/>
            <person name="Spatafora J."/>
            <person name="Crous P."/>
            <person name="Grigoriev I."/>
        </authorList>
    </citation>
    <scope>NUCLEOTIDE SEQUENCE</scope>
    <source>
        <strain evidence="9">CBS 121410</strain>
    </source>
</reference>
<dbReference type="GO" id="GO:0005975">
    <property type="term" value="P:carbohydrate metabolic process"/>
    <property type="evidence" value="ECO:0007669"/>
    <property type="project" value="InterPro"/>
</dbReference>
<keyword evidence="4 5" id="KW-0413">Isomerase</keyword>
<gene>
    <name evidence="9" type="ORF">K490DRAFT_53270</name>
</gene>
<evidence type="ECO:0000256" key="7">
    <source>
        <dbReference type="PIRSR" id="PIRSR016020-2"/>
    </source>
</evidence>
<evidence type="ECO:0000256" key="5">
    <source>
        <dbReference type="PIRNR" id="PIRNR016020"/>
    </source>
</evidence>
<evidence type="ECO:0000256" key="1">
    <source>
        <dbReference type="ARBA" id="ARBA00001096"/>
    </source>
</evidence>
<feature type="active site" evidence="6">
    <location>
        <position position="205"/>
    </location>
</feature>
<proteinExistence type="inferred from homology"/>
<evidence type="ECO:0000256" key="6">
    <source>
        <dbReference type="PIRSR" id="PIRSR016020-1"/>
    </source>
</evidence>
<dbReference type="PIRSF" id="PIRSF016020">
    <property type="entry name" value="PHexose_mutarotase"/>
    <property type="match status" value="1"/>
</dbReference>
<feature type="active site" evidence="6">
    <location>
        <position position="310"/>
    </location>
</feature>
<dbReference type="OrthoDB" id="1659429at2759"/>
<feature type="binding site" evidence="7">
    <location>
        <position position="117"/>
    </location>
    <ligand>
        <name>substrate</name>
    </ligand>
</feature>
<evidence type="ECO:0000313" key="9">
    <source>
        <dbReference type="EMBL" id="KAF2092123.1"/>
    </source>
</evidence>
<feature type="region of interest" description="Disordered" evidence="8">
    <location>
        <begin position="1"/>
        <end position="38"/>
    </location>
</feature>
<dbReference type="GO" id="GO:0005737">
    <property type="term" value="C:cytoplasm"/>
    <property type="evidence" value="ECO:0007669"/>
    <property type="project" value="TreeGrafter"/>
</dbReference>
<comment type="function">
    <text evidence="5">Catalyzes the interconversion between the alpha and beta anomers from at least three hexose 6-phosphate sugars (Glc6P, Gal6P, and Man6P).</text>
</comment>
<comment type="similarity">
    <text evidence="2 5">Belongs to the glucose-6-phosphate 1-epimerase family.</text>
</comment>
<evidence type="ECO:0000256" key="3">
    <source>
        <dbReference type="ARBA" id="ARBA00012083"/>
    </source>
</evidence>
<comment type="catalytic activity">
    <reaction evidence="1">
        <text>alpha-D-glucose 6-phosphate = beta-D-glucose 6-phosphate</text>
        <dbReference type="Rhea" id="RHEA:16249"/>
        <dbReference type="ChEBI" id="CHEBI:58225"/>
        <dbReference type="ChEBI" id="CHEBI:58247"/>
        <dbReference type="EC" id="5.1.3.15"/>
    </reaction>
</comment>
<feature type="compositionally biased region" description="Polar residues" evidence="8">
    <location>
        <begin position="26"/>
        <end position="38"/>
    </location>
</feature>
<dbReference type="InterPro" id="IPR011013">
    <property type="entry name" value="Gal_mutarotase_sf_dom"/>
</dbReference>
<comment type="caution">
    <text evidence="9">The sequence shown here is derived from an EMBL/GenBank/DDBJ whole genome shotgun (WGS) entry which is preliminary data.</text>
</comment>
<protein>
    <recommendedName>
        <fullName evidence="3 5">Glucose-6-phosphate 1-epimerase</fullName>
        <ecNumber evidence="3 5">5.1.3.15</ecNumber>
    </recommendedName>
</protein>
<evidence type="ECO:0000256" key="8">
    <source>
        <dbReference type="SAM" id="MobiDB-lite"/>
    </source>
</evidence>
<feature type="binding site" evidence="7">
    <location>
        <position position="112"/>
    </location>
    <ligand>
        <name>substrate</name>
    </ligand>
</feature>
<accession>A0A9P4I332</accession>
<organism evidence="9 10">
    <name type="scientific">Saccharata proteae CBS 121410</name>
    <dbReference type="NCBI Taxonomy" id="1314787"/>
    <lineage>
        <taxon>Eukaryota</taxon>
        <taxon>Fungi</taxon>
        <taxon>Dikarya</taxon>
        <taxon>Ascomycota</taxon>
        <taxon>Pezizomycotina</taxon>
        <taxon>Dothideomycetes</taxon>
        <taxon>Dothideomycetes incertae sedis</taxon>
        <taxon>Botryosphaeriales</taxon>
        <taxon>Saccharataceae</taxon>
        <taxon>Saccharata</taxon>
    </lineage>
</organism>
<dbReference type="InterPro" id="IPR025532">
    <property type="entry name" value="G6P_1-epimerase"/>
</dbReference>
<feature type="binding site" evidence="7">
    <location>
        <position position="87"/>
    </location>
    <ligand>
        <name>substrate</name>
    </ligand>
</feature>
<dbReference type="GO" id="GO:0047938">
    <property type="term" value="F:glucose-6-phosphate 1-epimerase activity"/>
    <property type="evidence" value="ECO:0007669"/>
    <property type="project" value="UniProtKB-UniRule"/>
</dbReference>